<dbReference type="EC" id="2.1.1.317" evidence="13"/>
<dbReference type="PANTHER" id="PTHR45197">
    <property type="entry name" value="SYNTHASE, PUTATIVE (AFU_ORTHOLOGUE AFUA_7G04190)-RELATED"/>
    <property type="match status" value="1"/>
</dbReference>
<comment type="subcellular location">
    <subcellularLocation>
        <location evidence="1">Membrane</location>
        <topology evidence="1">Multi-pass membrane protein</topology>
    </subcellularLocation>
</comment>
<dbReference type="SUPFAM" id="SSF53335">
    <property type="entry name" value="S-adenosyl-L-methionine-dependent methyltransferases"/>
    <property type="match status" value="1"/>
</dbReference>
<dbReference type="RefSeq" id="XP_065648528.1">
    <property type="nucleotide sequence ID" value="XM_065792456.1"/>
</dbReference>
<keyword evidence="4" id="KW-0444">Lipid biosynthesis</keyword>
<dbReference type="CDD" id="cd02440">
    <property type="entry name" value="AdoMet_MTases"/>
    <property type="match status" value="1"/>
</dbReference>
<name>A0ABM4BHM0_HYDVU</name>
<keyword evidence="9" id="KW-0746">Sphingolipid metabolism</keyword>
<evidence type="ECO:0000256" key="5">
    <source>
        <dbReference type="ARBA" id="ARBA00022603"/>
    </source>
</evidence>
<reference evidence="16" key="1">
    <citation type="submission" date="2025-08" db="UniProtKB">
        <authorList>
            <consortium name="RefSeq"/>
        </authorList>
    </citation>
    <scope>IDENTIFICATION</scope>
</reference>
<evidence type="ECO:0000256" key="2">
    <source>
        <dbReference type="ARBA" id="ARBA00004760"/>
    </source>
</evidence>
<dbReference type="InterPro" id="IPR052290">
    <property type="entry name" value="Sphingo_C9-MT"/>
</dbReference>
<organism evidence="15 16">
    <name type="scientific">Hydra vulgaris</name>
    <name type="common">Hydra</name>
    <name type="synonym">Hydra attenuata</name>
    <dbReference type="NCBI Taxonomy" id="6087"/>
    <lineage>
        <taxon>Eukaryota</taxon>
        <taxon>Metazoa</taxon>
        <taxon>Cnidaria</taxon>
        <taxon>Hydrozoa</taxon>
        <taxon>Hydroidolina</taxon>
        <taxon>Anthoathecata</taxon>
        <taxon>Aplanulata</taxon>
        <taxon>Hydridae</taxon>
        <taxon>Hydra</taxon>
    </lineage>
</organism>
<keyword evidence="5" id="KW-0489">Methyltransferase</keyword>
<dbReference type="Pfam" id="PF02353">
    <property type="entry name" value="CMAS"/>
    <property type="match status" value="1"/>
</dbReference>
<protein>
    <recommendedName>
        <fullName evidence="13">sphingolipid C(9)-methyltransferase</fullName>
        <ecNumber evidence="13">2.1.1.317</ecNumber>
    </recommendedName>
</protein>
<keyword evidence="10 14" id="KW-1133">Transmembrane helix</keyword>
<comment type="pathway">
    <text evidence="2">Lipid metabolism; sphingolipid metabolism.</text>
</comment>
<evidence type="ECO:0000256" key="14">
    <source>
        <dbReference type="SAM" id="Phobius"/>
    </source>
</evidence>
<accession>A0ABM4BHM0</accession>
<evidence type="ECO:0000256" key="1">
    <source>
        <dbReference type="ARBA" id="ARBA00004141"/>
    </source>
</evidence>
<keyword evidence="15" id="KW-1185">Reference proteome</keyword>
<comment type="pathway">
    <text evidence="3">Sphingolipid metabolism.</text>
</comment>
<evidence type="ECO:0000256" key="10">
    <source>
        <dbReference type="ARBA" id="ARBA00022989"/>
    </source>
</evidence>
<evidence type="ECO:0000313" key="16">
    <source>
        <dbReference type="RefSeq" id="XP_065648528.1"/>
    </source>
</evidence>
<dbReference type="Proteomes" id="UP001652625">
    <property type="component" value="Chromosome 03"/>
</dbReference>
<keyword evidence="12 14" id="KW-0472">Membrane</keyword>
<evidence type="ECO:0000256" key="8">
    <source>
        <dbReference type="ARBA" id="ARBA00022692"/>
    </source>
</evidence>
<sequence>MAPSSAKTVDSIVSNGNGVMHKLNGNANGKQNGFSKSICLPDEKTWEKVTFKKLLFFNTVASFMICYYLNFPFYILPVTFLITFVPVFASFLGVCNFLYHLFQEKKESSKIDHYVEFVDETAKAKHSGKYIPIRDLYELYADGKINFKLDLLQCLERRHEYVVYKLQWWHLKFFLCKFVPEMLHFKVQDHDQVTDHYDRGNDFYEAFLGPLMVYTSGIRCREDETLEEMQINKIKEVCKRILMKPGDKHLDIGCGWGTFVNFAAEHYGSKGTGVSISENQIKWAQEKAVKHNTSASTEFLCMDYRDIPHSKYDKITCLEMSEHVGIRLYPRFLKQVYNLLDDNGIFYLQIAGLRRAWKWEDILWGFFMDTYIFPGAEASLPLIFPVGQLESAGFEVHSVETIGVHYSETIKEWYRNWIQPETRKNMSLKYGSRLCRIWEIFLAWSTIIARQGNSTCYMIVAHKNRNEYDRLKFSADRKEII</sequence>
<keyword evidence="6" id="KW-0808">Transferase</keyword>
<keyword evidence="7" id="KW-0949">S-adenosyl-L-methionine</keyword>
<evidence type="ECO:0000256" key="7">
    <source>
        <dbReference type="ARBA" id="ARBA00022691"/>
    </source>
</evidence>
<gene>
    <name evidence="16" type="primary">LOC100198707</name>
</gene>
<dbReference type="Gene3D" id="3.40.50.150">
    <property type="entry name" value="Vaccinia Virus protein VP39"/>
    <property type="match status" value="1"/>
</dbReference>
<feature type="transmembrane region" description="Helical" evidence="14">
    <location>
        <begin position="54"/>
        <end position="75"/>
    </location>
</feature>
<evidence type="ECO:0000256" key="12">
    <source>
        <dbReference type="ARBA" id="ARBA00023136"/>
    </source>
</evidence>
<evidence type="ECO:0000256" key="6">
    <source>
        <dbReference type="ARBA" id="ARBA00022679"/>
    </source>
</evidence>
<dbReference type="GeneID" id="100198707"/>
<proteinExistence type="predicted"/>
<dbReference type="InterPro" id="IPR029063">
    <property type="entry name" value="SAM-dependent_MTases_sf"/>
</dbReference>
<evidence type="ECO:0000256" key="4">
    <source>
        <dbReference type="ARBA" id="ARBA00022516"/>
    </source>
</evidence>
<keyword evidence="8 14" id="KW-0812">Transmembrane</keyword>
<evidence type="ECO:0000256" key="11">
    <source>
        <dbReference type="ARBA" id="ARBA00023098"/>
    </source>
</evidence>
<evidence type="ECO:0000256" key="9">
    <source>
        <dbReference type="ARBA" id="ARBA00022919"/>
    </source>
</evidence>
<evidence type="ECO:0000313" key="15">
    <source>
        <dbReference type="Proteomes" id="UP001652625"/>
    </source>
</evidence>
<dbReference type="PANTHER" id="PTHR45197:SF1">
    <property type="entry name" value="SPHINGOLIPID C9-METHYLTRANSFERASE A-RELATED"/>
    <property type="match status" value="1"/>
</dbReference>
<feature type="transmembrane region" description="Helical" evidence="14">
    <location>
        <begin position="81"/>
        <end position="102"/>
    </location>
</feature>
<evidence type="ECO:0000256" key="3">
    <source>
        <dbReference type="ARBA" id="ARBA00004991"/>
    </source>
</evidence>
<evidence type="ECO:0000256" key="13">
    <source>
        <dbReference type="ARBA" id="ARBA00039020"/>
    </source>
</evidence>
<keyword evidence="11" id="KW-0443">Lipid metabolism</keyword>